<name>A0A1H9G3Y7_9GAMM</name>
<organism evidence="2 3">
    <name type="scientific">Ectothiorhodospira magna</name>
    <dbReference type="NCBI Taxonomy" id="867345"/>
    <lineage>
        <taxon>Bacteria</taxon>
        <taxon>Pseudomonadati</taxon>
        <taxon>Pseudomonadota</taxon>
        <taxon>Gammaproteobacteria</taxon>
        <taxon>Chromatiales</taxon>
        <taxon>Ectothiorhodospiraceae</taxon>
        <taxon>Ectothiorhodospira</taxon>
    </lineage>
</organism>
<reference evidence="2 3" key="1">
    <citation type="submission" date="2016-10" db="EMBL/GenBank/DDBJ databases">
        <authorList>
            <person name="de Groot N.N."/>
        </authorList>
    </citation>
    <scope>NUCLEOTIDE SEQUENCE [LARGE SCALE GENOMIC DNA]</scope>
    <source>
        <strain evidence="2 3">B7-7</strain>
    </source>
</reference>
<evidence type="ECO:0000259" key="1">
    <source>
        <dbReference type="Pfam" id="PF11907"/>
    </source>
</evidence>
<proteinExistence type="predicted"/>
<dbReference type="InterPro" id="IPR021835">
    <property type="entry name" value="DUF3427"/>
</dbReference>
<protein>
    <recommendedName>
        <fullName evidence="1">DUF3427 domain-containing protein</fullName>
    </recommendedName>
</protein>
<dbReference type="RefSeq" id="WP_143339775.1">
    <property type="nucleotide sequence ID" value="NZ_FOFO01000032.1"/>
</dbReference>
<evidence type="ECO:0000313" key="2">
    <source>
        <dbReference type="EMBL" id="SEQ44886.1"/>
    </source>
</evidence>
<gene>
    <name evidence="2" type="ORF">SAMN05421693_13222</name>
</gene>
<keyword evidence="3" id="KW-1185">Reference proteome</keyword>
<dbReference type="Pfam" id="PF11907">
    <property type="entry name" value="DUF3427"/>
    <property type="match status" value="1"/>
</dbReference>
<feature type="non-terminal residue" evidence="2">
    <location>
        <position position="1"/>
    </location>
</feature>
<accession>A0A1H9G3Y7</accession>
<dbReference type="EMBL" id="FOFO01000032">
    <property type="protein sequence ID" value="SEQ44886.1"/>
    <property type="molecule type" value="Genomic_DNA"/>
</dbReference>
<sequence>FHWQTQNQTTPQSKRGREIIHHEEMGIGIHLFIRENKLEQGKAAPFTYYGPVRYLKHQGSRPMSVDFEVIQHPGGCRSAQQLDG</sequence>
<feature type="domain" description="DUF3427" evidence="1">
    <location>
        <begin position="1"/>
        <end position="58"/>
    </location>
</feature>
<evidence type="ECO:0000313" key="3">
    <source>
        <dbReference type="Proteomes" id="UP000199496"/>
    </source>
</evidence>
<dbReference type="AlphaFoldDB" id="A0A1H9G3Y7"/>
<dbReference type="OrthoDB" id="9804086at2"/>
<dbReference type="STRING" id="867345.SAMN05421693_13222"/>
<dbReference type="Proteomes" id="UP000199496">
    <property type="component" value="Unassembled WGS sequence"/>
</dbReference>